<evidence type="ECO:0000313" key="2">
    <source>
        <dbReference type="Proteomes" id="UP001054945"/>
    </source>
</evidence>
<evidence type="ECO:0000313" key="1">
    <source>
        <dbReference type="EMBL" id="GIY94248.1"/>
    </source>
</evidence>
<dbReference type="Proteomes" id="UP001054945">
    <property type="component" value="Unassembled WGS sequence"/>
</dbReference>
<comment type="caution">
    <text evidence="1">The sequence shown here is derived from an EMBL/GenBank/DDBJ whole genome shotgun (WGS) entry which is preliminary data.</text>
</comment>
<reference evidence="1 2" key="1">
    <citation type="submission" date="2021-06" db="EMBL/GenBank/DDBJ databases">
        <title>Caerostris extrusa draft genome.</title>
        <authorList>
            <person name="Kono N."/>
            <person name="Arakawa K."/>
        </authorList>
    </citation>
    <scope>NUCLEOTIDE SEQUENCE [LARGE SCALE GENOMIC DNA]</scope>
</reference>
<keyword evidence="2" id="KW-1185">Reference proteome</keyword>
<dbReference type="EMBL" id="BPLR01000370">
    <property type="protein sequence ID" value="GIY94248.1"/>
    <property type="molecule type" value="Genomic_DNA"/>
</dbReference>
<sequence length="128" mass="14506">MDSEVDSLVKNLGEGCITWGLKGHAPRNPGQQEDLQFFLLQEESQYHSFPLVIHPPYAAHTSSSIHIFHTCALVPLTSSQYSSTRTTYRLRFPLVEPWSADAKTVFCSIPLFLFLSFGLCCRLSWRAQ</sequence>
<name>A0AAV4XKH7_CAEEX</name>
<gene>
    <name evidence="1" type="ORF">CEXT_99261</name>
</gene>
<accession>A0AAV4XKH7</accession>
<dbReference type="AlphaFoldDB" id="A0AAV4XKH7"/>
<organism evidence="1 2">
    <name type="scientific">Caerostris extrusa</name>
    <name type="common">Bark spider</name>
    <name type="synonym">Caerostris bankana</name>
    <dbReference type="NCBI Taxonomy" id="172846"/>
    <lineage>
        <taxon>Eukaryota</taxon>
        <taxon>Metazoa</taxon>
        <taxon>Ecdysozoa</taxon>
        <taxon>Arthropoda</taxon>
        <taxon>Chelicerata</taxon>
        <taxon>Arachnida</taxon>
        <taxon>Araneae</taxon>
        <taxon>Araneomorphae</taxon>
        <taxon>Entelegynae</taxon>
        <taxon>Araneoidea</taxon>
        <taxon>Araneidae</taxon>
        <taxon>Caerostris</taxon>
    </lineage>
</organism>
<protein>
    <submittedName>
        <fullName evidence="1">Uncharacterized protein</fullName>
    </submittedName>
</protein>
<proteinExistence type="predicted"/>